<gene>
    <name evidence="1" type="ORF">P7K49_023504</name>
</gene>
<reference evidence="1 2" key="1">
    <citation type="submission" date="2023-05" db="EMBL/GenBank/DDBJ databases">
        <title>B98-5 Cell Line De Novo Hybrid Assembly: An Optical Mapping Approach.</title>
        <authorList>
            <person name="Kananen K."/>
            <person name="Auerbach J.A."/>
            <person name="Kautto E."/>
            <person name="Blachly J.S."/>
        </authorList>
    </citation>
    <scope>NUCLEOTIDE SEQUENCE [LARGE SCALE GENOMIC DNA]</scope>
    <source>
        <strain evidence="1">B95-8</strain>
        <tissue evidence="1">Cell line</tissue>
    </source>
</reference>
<evidence type="ECO:0000313" key="1">
    <source>
        <dbReference type="EMBL" id="KAK2098053.1"/>
    </source>
</evidence>
<comment type="caution">
    <text evidence="1">The sequence shown here is derived from an EMBL/GenBank/DDBJ whole genome shotgun (WGS) entry which is preliminary data.</text>
</comment>
<protein>
    <recommendedName>
        <fullName evidence="3">RRM domain-containing protein</fullName>
    </recommendedName>
</protein>
<evidence type="ECO:0000313" key="2">
    <source>
        <dbReference type="Proteomes" id="UP001266305"/>
    </source>
</evidence>
<accession>A0ABQ9ULY1</accession>
<sequence length="171" mass="19534">MRNIPFQAHSRELRELFNTFGELKTVHLPKEMTRTDTEASALWTFSPSRMQREPSMPFVTAPTCTARDWCWSGLTEVTLQALQWKTAAHFHEPQKKKWSVVLDEILEQLEGSDSERKPPNGSRNIKLQAQMPISPKLNDVTPGGRVLLMCLELCEMHRGPLHRPTPSPAFS</sequence>
<dbReference type="InterPro" id="IPR012677">
    <property type="entry name" value="Nucleotide-bd_a/b_plait_sf"/>
</dbReference>
<keyword evidence="2" id="KW-1185">Reference proteome</keyword>
<evidence type="ECO:0008006" key="3">
    <source>
        <dbReference type="Google" id="ProtNLM"/>
    </source>
</evidence>
<dbReference type="Gene3D" id="3.30.70.330">
    <property type="match status" value="1"/>
</dbReference>
<dbReference type="Proteomes" id="UP001266305">
    <property type="component" value="Unassembled WGS sequence"/>
</dbReference>
<dbReference type="SUPFAM" id="SSF54928">
    <property type="entry name" value="RNA-binding domain, RBD"/>
    <property type="match status" value="1"/>
</dbReference>
<name>A0ABQ9ULY1_SAGOE</name>
<proteinExistence type="predicted"/>
<organism evidence="1 2">
    <name type="scientific">Saguinus oedipus</name>
    <name type="common">Cotton-top tamarin</name>
    <name type="synonym">Oedipomidas oedipus</name>
    <dbReference type="NCBI Taxonomy" id="9490"/>
    <lineage>
        <taxon>Eukaryota</taxon>
        <taxon>Metazoa</taxon>
        <taxon>Chordata</taxon>
        <taxon>Craniata</taxon>
        <taxon>Vertebrata</taxon>
        <taxon>Euteleostomi</taxon>
        <taxon>Mammalia</taxon>
        <taxon>Eutheria</taxon>
        <taxon>Euarchontoglires</taxon>
        <taxon>Primates</taxon>
        <taxon>Haplorrhini</taxon>
        <taxon>Platyrrhini</taxon>
        <taxon>Cebidae</taxon>
        <taxon>Callitrichinae</taxon>
        <taxon>Saguinus</taxon>
    </lineage>
</organism>
<dbReference type="InterPro" id="IPR035979">
    <property type="entry name" value="RBD_domain_sf"/>
</dbReference>
<dbReference type="EMBL" id="JASSZA010000011">
    <property type="protein sequence ID" value="KAK2098053.1"/>
    <property type="molecule type" value="Genomic_DNA"/>
</dbReference>